<dbReference type="EMBL" id="ML120368">
    <property type="protein sequence ID" value="RPB02249.1"/>
    <property type="molecule type" value="Genomic_DNA"/>
</dbReference>
<evidence type="ECO:0000313" key="3">
    <source>
        <dbReference type="Proteomes" id="UP000276215"/>
    </source>
</evidence>
<evidence type="ECO:0000313" key="2">
    <source>
        <dbReference type="EMBL" id="RPB02249.1"/>
    </source>
</evidence>
<feature type="transmembrane region" description="Helical" evidence="1">
    <location>
        <begin position="6"/>
        <end position="22"/>
    </location>
</feature>
<dbReference type="AlphaFoldDB" id="A0A3N4JYW9"/>
<reference evidence="2 3" key="1">
    <citation type="journal article" date="2018" name="Nat. Ecol. Evol.">
        <title>Pezizomycetes genomes reveal the molecular basis of ectomycorrhizal truffle lifestyle.</title>
        <authorList>
            <person name="Murat C."/>
            <person name="Payen T."/>
            <person name="Noel B."/>
            <person name="Kuo A."/>
            <person name="Morin E."/>
            <person name="Chen J."/>
            <person name="Kohler A."/>
            <person name="Krizsan K."/>
            <person name="Balestrini R."/>
            <person name="Da Silva C."/>
            <person name="Montanini B."/>
            <person name="Hainaut M."/>
            <person name="Levati E."/>
            <person name="Barry K.W."/>
            <person name="Belfiori B."/>
            <person name="Cichocki N."/>
            <person name="Clum A."/>
            <person name="Dockter R.B."/>
            <person name="Fauchery L."/>
            <person name="Guy J."/>
            <person name="Iotti M."/>
            <person name="Le Tacon F."/>
            <person name="Lindquist E.A."/>
            <person name="Lipzen A."/>
            <person name="Malagnac F."/>
            <person name="Mello A."/>
            <person name="Molinier V."/>
            <person name="Miyauchi S."/>
            <person name="Poulain J."/>
            <person name="Riccioni C."/>
            <person name="Rubini A."/>
            <person name="Sitrit Y."/>
            <person name="Splivallo R."/>
            <person name="Traeger S."/>
            <person name="Wang M."/>
            <person name="Zifcakova L."/>
            <person name="Wipf D."/>
            <person name="Zambonelli A."/>
            <person name="Paolocci F."/>
            <person name="Nowrousian M."/>
            <person name="Ottonello S."/>
            <person name="Baldrian P."/>
            <person name="Spatafora J.W."/>
            <person name="Henrissat B."/>
            <person name="Nagy L.G."/>
            <person name="Aury J.M."/>
            <person name="Wincker P."/>
            <person name="Grigoriev I.V."/>
            <person name="Bonfante P."/>
            <person name="Martin F.M."/>
        </authorList>
    </citation>
    <scope>NUCLEOTIDE SEQUENCE [LARGE SCALE GENOMIC DNA]</scope>
    <source>
        <strain evidence="2 3">120613-1</strain>
    </source>
</reference>
<organism evidence="2 3">
    <name type="scientific">Choiromyces venosus 120613-1</name>
    <dbReference type="NCBI Taxonomy" id="1336337"/>
    <lineage>
        <taxon>Eukaryota</taxon>
        <taxon>Fungi</taxon>
        <taxon>Dikarya</taxon>
        <taxon>Ascomycota</taxon>
        <taxon>Pezizomycotina</taxon>
        <taxon>Pezizomycetes</taxon>
        <taxon>Pezizales</taxon>
        <taxon>Tuberaceae</taxon>
        <taxon>Choiromyces</taxon>
    </lineage>
</organism>
<sequence>MVVKVLVVAEVVIVVLVGWWRGRMKQAERCVPSEYLGPTGEKGGAGVWGLAG</sequence>
<evidence type="ECO:0000256" key="1">
    <source>
        <dbReference type="SAM" id="Phobius"/>
    </source>
</evidence>
<keyword evidence="1" id="KW-1133">Transmembrane helix</keyword>
<keyword evidence="3" id="KW-1185">Reference proteome</keyword>
<accession>A0A3N4JYW9</accession>
<keyword evidence="1" id="KW-0472">Membrane</keyword>
<dbReference type="Proteomes" id="UP000276215">
    <property type="component" value="Unassembled WGS sequence"/>
</dbReference>
<name>A0A3N4JYW9_9PEZI</name>
<proteinExistence type="predicted"/>
<gene>
    <name evidence="2" type="ORF">L873DRAFT_1802179</name>
</gene>
<protein>
    <submittedName>
        <fullName evidence="2">Uncharacterized protein</fullName>
    </submittedName>
</protein>
<keyword evidence="1" id="KW-0812">Transmembrane</keyword>